<dbReference type="PROSITE" id="PS50262">
    <property type="entry name" value="G_PROTEIN_RECEP_F1_2"/>
    <property type="match status" value="1"/>
</dbReference>
<keyword evidence="4" id="KW-1003">Cell membrane</keyword>
<comment type="subcellular location">
    <subcellularLocation>
        <location evidence="2">Cell membrane</location>
        <topology evidence="2">Multi-pass membrane protein</topology>
    </subcellularLocation>
</comment>
<evidence type="ECO:0000256" key="9">
    <source>
        <dbReference type="ARBA" id="ARBA00023136"/>
    </source>
</evidence>
<evidence type="ECO:0000256" key="5">
    <source>
        <dbReference type="ARBA" id="ARBA00022507"/>
    </source>
</evidence>
<evidence type="ECO:0000313" key="16">
    <source>
        <dbReference type="EMBL" id="KAG8520557.1"/>
    </source>
</evidence>
<dbReference type="AlphaFoldDB" id="A0A8J6AKR9"/>
<comment type="function">
    <text evidence="1">Putative pheromone receptor.</text>
</comment>
<evidence type="ECO:0000256" key="10">
    <source>
        <dbReference type="ARBA" id="ARBA00023170"/>
    </source>
</evidence>
<keyword evidence="12" id="KW-0807">Transducer</keyword>
<proteinExistence type="inferred from homology"/>
<dbReference type="GO" id="GO:0019236">
    <property type="term" value="P:response to pheromone"/>
    <property type="evidence" value="ECO:0007669"/>
    <property type="project" value="UniProtKB-KW"/>
</dbReference>
<comment type="similarity">
    <text evidence="3">Belongs to the G-protein coupled receptor 1 family.</text>
</comment>
<dbReference type="GO" id="GO:0007606">
    <property type="term" value="P:sensory perception of chemical stimulus"/>
    <property type="evidence" value="ECO:0007669"/>
    <property type="project" value="UniProtKB-ARBA"/>
</dbReference>
<dbReference type="SUPFAM" id="SSF81321">
    <property type="entry name" value="Family A G protein-coupled receptor-like"/>
    <property type="match status" value="1"/>
</dbReference>
<feature type="region of interest" description="Disordered" evidence="13">
    <location>
        <begin position="1"/>
        <end position="104"/>
    </location>
</feature>
<evidence type="ECO:0000256" key="2">
    <source>
        <dbReference type="ARBA" id="ARBA00004651"/>
    </source>
</evidence>
<keyword evidence="6 14" id="KW-0812">Transmembrane</keyword>
<feature type="transmembrane region" description="Helical" evidence="14">
    <location>
        <begin position="387"/>
        <end position="412"/>
    </location>
</feature>
<keyword evidence="8" id="KW-0297">G-protein coupled receptor</keyword>
<dbReference type="Pfam" id="PF03402">
    <property type="entry name" value="V1R"/>
    <property type="match status" value="1"/>
</dbReference>
<dbReference type="GO" id="GO:0005886">
    <property type="term" value="C:plasma membrane"/>
    <property type="evidence" value="ECO:0007669"/>
    <property type="project" value="UniProtKB-SubCell"/>
</dbReference>
<evidence type="ECO:0000256" key="6">
    <source>
        <dbReference type="ARBA" id="ARBA00022692"/>
    </source>
</evidence>
<name>A0A8J6AKR9_GALPY</name>
<dbReference type="EMBL" id="JAGFMF010011562">
    <property type="protein sequence ID" value="KAG8520557.1"/>
    <property type="molecule type" value="Genomic_DNA"/>
</dbReference>
<evidence type="ECO:0000256" key="1">
    <source>
        <dbReference type="ARBA" id="ARBA00003878"/>
    </source>
</evidence>
<evidence type="ECO:0000256" key="8">
    <source>
        <dbReference type="ARBA" id="ARBA00023040"/>
    </source>
</evidence>
<keyword evidence="10 16" id="KW-0675">Receptor</keyword>
<feature type="transmembrane region" description="Helical" evidence="14">
    <location>
        <begin position="470"/>
        <end position="493"/>
    </location>
</feature>
<keyword evidence="17" id="KW-1185">Reference proteome</keyword>
<keyword evidence="9 14" id="KW-0472">Membrane</keyword>
<dbReference type="OrthoDB" id="9606139at2759"/>
<dbReference type="PANTHER" id="PTHR24062">
    <property type="entry name" value="VOMERONASAL TYPE-1 RECEPTOR"/>
    <property type="match status" value="1"/>
</dbReference>
<dbReference type="InterPro" id="IPR017452">
    <property type="entry name" value="GPCR_Rhodpsn_7TM"/>
</dbReference>
<evidence type="ECO:0000256" key="12">
    <source>
        <dbReference type="ARBA" id="ARBA00023224"/>
    </source>
</evidence>
<feature type="domain" description="G-protein coupled receptors family 1 profile" evidence="15">
    <location>
        <begin position="229"/>
        <end position="491"/>
    </location>
</feature>
<keyword evidence="11" id="KW-0325">Glycoprotein</keyword>
<dbReference type="FunFam" id="1.20.1070.10:FF:000033">
    <property type="entry name" value="Vomeronasal type-1 receptor"/>
    <property type="match status" value="1"/>
</dbReference>
<reference evidence="16" key="1">
    <citation type="journal article" date="2021" name="Evol. Appl.">
        <title>The genome of the Pyrenean desman and the effects of bottlenecks and inbreeding on the genomic landscape of an endangered species.</title>
        <authorList>
            <person name="Escoda L."/>
            <person name="Castresana J."/>
        </authorList>
    </citation>
    <scope>NUCLEOTIDE SEQUENCE</scope>
    <source>
        <strain evidence="16">IBE-C5619</strain>
    </source>
</reference>
<feature type="transmembrane region" description="Helical" evidence="14">
    <location>
        <begin position="441"/>
        <end position="464"/>
    </location>
</feature>
<gene>
    <name evidence="16" type="ORF">J0S82_007425</name>
</gene>
<evidence type="ECO:0000259" key="15">
    <source>
        <dbReference type="PROSITE" id="PS50262"/>
    </source>
</evidence>
<evidence type="ECO:0000256" key="14">
    <source>
        <dbReference type="SAM" id="Phobius"/>
    </source>
</evidence>
<dbReference type="GO" id="GO:0016503">
    <property type="term" value="F:pheromone receptor activity"/>
    <property type="evidence" value="ECO:0007669"/>
    <property type="project" value="InterPro"/>
</dbReference>
<accession>A0A8J6AKR9</accession>
<comment type="caution">
    <text evidence="16">The sequence shown here is derived from an EMBL/GenBank/DDBJ whole genome shotgun (WGS) entry which is preliminary data.</text>
</comment>
<feature type="compositionally biased region" description="Basic and acidic residues" evidence="13">
    <location>
        <begin position="53"/>
        <end position="91"/>
    </location>
</feature>
<protein>
    <submittedName>
        <fullName evidence="16">Vomeronasal type-1 receptor 4</fullName>
    </submittedName>
</protein>
<sequence length="503" mass="53764">MSWSRACRRERLTGDQLRGGLPCVPRAHLSPPRRLHGAHTPPAGPGTPPPRGRRGDVETELHRPWAGDSDKKGSPAPREDEGQDGRPDGRGRGSGLRCLTRSGAGLVPAPRGHLDAEGPVGCRPGASCALGSASSEHRRRLMSLVRLASPVPSWEAAACAFQSALSARPDPSSEGPVVSFCCGCCGPGVEDAAGECGQADLSLCPAESPSVWVLPSPRGPRVRDLEVVGTLANAVLFLHHVPVLCGPRQTPPSTVLPHLAVANVLVLLCTGTPHLLAVWVSRTPLSSLGCKLVIFLQRMARGTTLCSTCLLSTSQRLTLSPGRLGWTVLRGGLPRVLGPSCCTCWLLSALINVHLPVIVTGPGSPSNVSAPQGRWFCSDLDPRPAIVILWLVPDAVFLGLMGWASVSMALLLRRHQHRVRHLHTPRPTRGSSPETRATHAVLRLTVTFVGFYLLNSVLSFYMAAFVDTRLWVVQVSNLLGCCFPSVCPFLMALRGSRRGRLFL</sequence>
<dbReference type="Gene3D" id="1.20.1070.10">
    <property type="entry name" value="Rhodopsin 7-helix transmembrane proteins"/>
    <property type="match status" value="1"/>
</dbReference>
<dbReference type="InterPro" id="IPR004072">
    <property type="entry name" value="Vmron_rcpt_1"/>
</dbReference>
<keyword evidence="7 14" id="KW-1133">Transmembrane helix</keyword>
<evidence type="ECO:0000256" key="11">
    <source>
        <dbReference type="ARBA" id="ARBA00023180"/>
    </source>
</evidence>
<evidence type="ECO:0000256" key="4">
    <source>
        <dbReference type="ARBA" id="ARBA00022475"/>
    </source>
</evidence>
<evidence type="ECO:0000313" key="17">
    <source>
        <dbReference type="Proteomes" id="UP000700334"/>
    </source>
</evidence>
<evidence type="ECO:0000256" key="3">
    <source>
        <dbReference type="ARBA" id="ARBA00010663"/>
    </source>
</evidence>
<keyword evidence="5" id="KW-0589">Pheromone response</keyword>
<evidence type="ECO:0000256" key="7">
    <source>
        <dbReference type="ARBA" id="ARBA00022989"/>
    </source>
</evidence>
<organism evidence="16 17">
    <name type="scientific">Galemys pyrenaicus</name>
    <name type="common">Iberian desman</name>
    <name type="synonym">Pyrenean desman</name>
    <dbReference type="NCBI Taxonomy" id="202257"/>
    <lineage>
        <taxon>Eukaryota</taxon>
        <taxon>Metazoa</taxon>
        <taxon>Chordata</taxon>
        <taxon>Craniata</taxon>
        <taxon>Vertebrata</taxon>
        <taxon>Euteleostomi</taxon>
        <taxon>Mammalia</taxon>
        <taxon>Eutheria</taxon>
        <taxon>Laurasiatheria</taxon>
        <taxon>Eulipotyphla</taxon>
        <taxon>Talpidae</taxon>
        <taxon>Galemys</taxon>
    </lineage>
</organism>
<dbReference type="Proteomes" id="UP000700334">
    <property type="component" value="Unassembled WGS sequence"/>
</dbReference>
<evidence type="ECO:0000256" key="13">
    <source>
        <dbReference type="SAM" id="MobiDB-lite"/>
    </source>
</evidence>